<keyword evidence="2" id="KW-0479">Metal-binding</keyword>
<evidence type="ECO:0000256" key="3">
    <source>
        <dbReference type="ARBA" id="ARBA00022801"/>
    </source>
</evidence>
<comment type="cofactor">
    <cofactor evidence="1">
        <name>Mg(2+)</name>
        <dbReference type="ChEBI" id="CHEBI:18420"/>
    </cofactor>
</comment>
<dbReference type="InterPro" id="IPR011330">
    <property type="entry name" value="Glyco_hydro/deAcase_b/a-brl"/>
</dbReference>
<dbReference type="GO" id="GO:0016787">
    <property type="term" value="F:hydrolase activity"/>
    <property type="evidence" value="ECO:0007669"/>
    <property type="project" value="UniProtKB-KW"/>
</dbReference>
<dbReference type="AlphaFoldDB" id="A0A660SAW1"/>
<keyword evidence="3" id="KW-0378">Hydrolase</keyword>
<dbReference type="GO" id="GO:0005975">
    <property type="term" value="P:carbohydrate metabolic process"/>
    <property type="evidence" value="ECO:0007669"/>
    <property type="project" value="InterPro"/>
</dbReference>
<protein>
    <recommendedName>
        <fullName evidence="8">ChbG/HpnK family deacetylase</fullName>
    </recommendedName>
</protein>
<evidence type="ECO:0000256" key="4">
    <source>
        <dbReference type="ARBA" id="ARBA00022842"/>
    </source>
</evidence>
<dbReference type="InterPro" id="IPR006879">
    <property type="entry name" value="YdjC-like"/>
</dbReference>
<dbReference type="GO" id="GO:0046872">
    <property type="term" value="F:metal ion binding"/>
    <property type="evidence" value="ECO:0007669"/>
    <property type="project" value="UniProtKB-KW"/>
</dbReference>
<comment type="caution">
    <text evidence="6">The sequence shown here is derived from an EMBL/GenBank/DDBJ whole genome shotgun (WGS) entry which is preliminary data.</text>
</comment>
<dbReference type="PANTHER" id="PTHR31609:SF1">
    <property type="entry name" value="CARBOHYDRATE DEACETYLASE"/>
    <property type="match status" value="1"/>
</dbReference>
<reference evidence="6 7" key="1">
    <citation type="submission" date="2018-06" db="EMBL/GenBank/DDBJ databases">
        <title>Extensive metabolic versatility and redundancy in microbially diverse, dynamic hydrothermal sediments.</title>
        <authorList>
            <person name="Dombrowski N."/>
            <person name="Teske A."/>
            <person name="Baker B.J."/>
        </authorList>
    </citation>
    <scope>NUCLEOTIDE SEQUENCE [LARGE SCALE GENOMIC DNA]</scope>
    <source>
        <strain evidence="6">B35_G9</strain>
    </source>
</reference>
<evidence type="ECO:0000313" key="7">
    <source>
        <dbReference type="Proteomes" id="UP000282321"/>
    </source>
</evidence>
<sequence length="265" mass="30892">MKKIIINADDLFLNDKINEGIEELIDAGLVTSVSVIVNINCSPEKLREFYEMHPNVSYGLHVNLTEGFPVNRVSEVKSLVDGRGRFYNLKNFIFRVHLMKTSEIIKEIESQIKLFKESDVPLLHIDSHSNVFWLSAAMRKIQRQIAMKYDIPTRCPEVIDINNRSFVFKLLRLYLKLHRNSMRKKVQMPDALIDLFGRGATADNVKRNVKCIKDGISELLTHPGYGCCEDFMERERQLEILKSKWFRELLTDNELKLCDFNELVR</sequence>
<evidence type="ECO:0008006" key="8">
    <source>
        <dbReference type="Google" id="ProtNLM"/>
    </source>
</evidence>
<dbReference type="GO" id="GO:0019213">
    <property type="term" value="F:deacetylase activity"/>
    <property type="evidence" value="ECO:0007669"/>
    <property type="project" value="TreeGrafter"/>
</dbReference>
<name>A0A660SAW1_UNCT6</name>
<dbReference type="SUPFAM" id="SSF88713">
    <property type="entry name" value="Glycoside hydrolase/deacetylase"/>
    <property type="match status" value="1"/>
</dbReference>
<dbReference type="PANTHER" id="PTHR31609">
    <property type="entry name" value="YDJC DEACETYLASE FAMILY MEMBER"/>
    <property type="match status" value="1"/>
</dbReference>
<keyword evidence="4" id="KW-0460">Magnesium</keyword>
<dbReference type="Gene3D" id="3.20.20.370">
    <property type="entry name" value="Glycoside hydrolase/deacetylase"/>
    <property type="match status" value="1"/>
</dbReference>
<organism evidence="6 7">
    <name type="scientific">candidate division TA06 bacterium</name>
    <dbReference type="NCBI Taxonomy" id="2250710"/>
    <lineage>
        <taxon>Bacteria</taxon>
        <taxon>Bacteria division TA06</taxon>
    </lineage>
</organism>
<evidence type="ECO:0000256" key="5">
    <source>
        <dbReference type="ARBA" id="ARBA00023277"/>
    </source>
</evidence>
<dbReference type="EMBL" id="QNBC01000039">
    <property type="protein sequence ID" value="RKX66562.1"/>
    <property type="molecule type" value="Genomic_DNA"/>
</dbReference>
<keyword evidence="5" id="KW-0119">Carbohydrate metabolism</keyword>
<dbReference type="Pfam" id="PF04794">
    <property type="entry name" value="YdjC"/>
    <property type="match status" value="1"/>
</dbReference>
<evidence type="ECO:0000256" key="2">
    <source>
        <dbReference type="ARBA" id="ARBA00022723"/>
    </source>
</evidence>
<evidence type="ECO:0000256" key="1">
    <source>
        <dbReference type="ARBA" id="ARBA00001946"/>
    </source>
</evidence>
<gene>
    <name evidence="6" type="ORF">DRP44_03850</name>
</gene>
<proteinExistence type="predicted"/>
<dbReference type="Proteomes" id="UP000282321">
    <property type="component" value="Unassembled WGS sequence"/>
</dbReference>
<evidence type="ECO:0000313" key="6">
    <source>
        <dbReference type="EMBL" id="RKX66562.1"/>
    </source>
</evidence>
<accession>A0A660SAW1</accession>